<sequence>MMERLVKASCLFDRFLKHFKGLEAFDRKPPEKSIVQKVANAYEMLGLLEEKNRVLDKFNDLFTDTWRGHPKKSKKTSGKKLEKPEQRVRIHVSMPYNATMLSTLSSVGDMRTEEAHKYVMVLRRLGIASLPLYKSLLRVFVQVQKPAPDILKMMEKDNIEIDEEVCVLVKSLNQINAVEN</sequence>
<proteinExistence type="predicted"/>
<organism evidence="1 2">
    <name type="scientific">Coptis chinensis</name>
    <dbReference type="NCBI Taxonomy" id="261450"/>
    <lineage>
        <taxon>Eukaryota</taxon>
        <taxon>Viridiplantae</taxon>
        <taxon>Streptophyta</taxon>
        <taxon>Embryophyta</taxon>
        <taxon>Tracheophyta</taxon>
        <taxon>Spermatophyta</taxon>
        <taxon>Magnoliopsida</taxon>
        <taxon>Ranunculales</taxon>
        <taxon>Ranunculaceae</taxon>
        <taxon>Coptidoideae</taxon>
        <taxon>Coptis</taxon>
    </lineage>
</organism>
<comment type="caution">
    <text evidence="1">The sequence shown here is derived from an EMBL/GenBank/DDBJ whole genome shotgun (WGS) entry which is preliminary data.</text>
</comment>
<dbReference type="AlphaFoldDB" id="A0A835H8L6"/>
<reference evidence="1 2" key="1">
    <citation type="submission" date="2020-10" db="EMBL/GenBank/DDBJ databases">
        <title>The Coptis chinensis genome and diversification of protoberbering-type alkaloids.</title>
        <authorList>
            <person name="Wang B."/>
            <person name="Shu S."/>
            <person name="Song C."/>
            <person name="Liu Y."/>
        </authorList>
    </citation>
    <scope>NUCLEOTIDE SEQUENCE [LARGE SCALE GENOMIC DNA]</scope>
    <source>
        <strain evidence="1">HL-2020</strain>
        <tissue evidence="1">Leaf</tissue>
    </source>
</reference>
<dbReference type="EMBL" id="JADFTS010000008">
    <property type="protein sequence ID" value="KAF9592498.1"/>
    <property type="molecule type" value="Genomic_DNA"/>
</dbReference>
<accession>A0A835H8L6</accession>
<protein>
    <recommendedName>
        <fullName evidence="3">Pentatricopeptide repeat-containing protein</fullName>
    </recommendedName>
</protein>
<dbReference type="Proteomes" id="UP000631114">
    <property type="component" value="Unassembled WGS sequence"/>
</dbReference>
<dbReference type="PANTHER" id="PTHR47603">
    <property type="entry name" value="PPR CONTAINING-LIKE PROTEIN"/>
    <property type="match status" value="1"/>
</dbReference>
<dbReference type="PANTHER" id="PTHR47603:SF1">
    <property type="entry name" value="PPR CONTAINING-LIKE PROTEIN"/>
    <property type="match status" value="1"/>
</dbReference>
<evidence type="ECO:0008006" key="3">
    <source>
        <dbReference type="Google" id="ProtNLM"/>
    </source>
</evidence>
<name>A0A835H8L6_9MAGN</name>
<keyword evidence="2" id="KW-1185">Reference proteome</keyword>
<evidence type="ECO:0000313" key="1">
    <source>
        <dbReference type="EMBL" id="KAF9592498.1"/>
    </source>
</evidence>
<gene>
    <name evidence="1" type="ORF">IFM89_015069</name>
</gene>
<evidence type="ECO:0000313" key="2">
    <source>
        <dbReference type="Proteomes" id="UP000631114"/>
    </source>
</evidence>
<dbReference type="OrthoDB" id="1878928at2759"/>